<organism evidence="1 2">
    <name type="scientific">Brassica carinata</name>
    <name type="common">Ethiopian mustard</name>
    <name type="synonym">Abyssinian cabbage</name>
    <dbReference type="NCBI Taxonomy" id="52824"/>
    <lineage>
        <taxon>Eukaryota</taxon>
        <taxon>Viridiplantae</taxon>
        <taxon>Streptophyta</taxon>
        <taxon>Embryophyta</taxon>
        <taxon>Tracheophyta</taxon>
        <taxon>Spermatophyta</taxon>
        <taxon>Magnoliopsida</taxon>
        <taxon>eudicotyledons</taxon>
        <taxon>Gunneridae</taxon>
        <taxon>Pentapetalae</taxon>
        <taxon>rosids</taxon>
        <taxon>malvids</taxon>
        <taxon>Brassicales</taxon>
        <taxon>Brassicaceae</taxon>
        <taxon>Brassiceae</taxon>
        <taxon>Brassica</taxon>
    </lineage>
</organism>
<proteinExistence type="predicted"/>
<keyword evidence="2" id="KW-1185">Reference proteome</keyword>
<gene>
    <name evidence="1" type="ORF">Bca52824_003856</name>
</gene>
<comment type="caution">
    <text evidence="1">The sequence shown here is derived from an EMBL/GenBank/DDBJ whole genome shotgun (WGS) entry which is preliminary data.</text>
</comment>
<evidence type="ECO:0000313" key="1">
    <source>
        <dbReference type="EMBL" id="KAG2332676.1"/>
    </source>
</evidence>
<reference evidence="1 2" key="1">
    <citation type="submission" date="2020-02" db="EMBL/GenBank/DDBJ databases">
        <authorList>
            <person name="Ma Q."/>
            <person name="Huang Y."/>
            <person name="Song X."/>
            <person name="Pei D."/>
        </authorList>
    </citation>
    <scope>NUCLEOTIDE SEQUENCE [LARGE SCALE GENOMIC DNA]</scope>
    <source>
        <strain evidence="1">Sxm20200214</strain>
        <tissue evidence="1">Leaf</tissue>
    </source>
</reference>
<dbReference type="EMBL" id="JAAMPC010000001">
    <property type="protein sequence ID" value="KAG2332676.1"/>
    <property type="molecule type" value="Genomic_DNA"/>
</dbReference>
<sequence>MEEQANPSLLILKATRMGMKITRTQPEVDYRECDKIITAATTGIDTHHIATTSKTVHFLHPIRLLQERTPLRMKVNFIRSVDAFSYCKRINISTVKWYLQGTRGEGVGLSPLLLYVVRETP</sequence>
<dbReference type="AlphaFoldDB" id="A0A8X7WNE0"/>
<evidence type="ECO:0000313" key="2">
    <source>
        <dbReference type="Proteomes" id="UP000886595"/>
    </source>
</evidence>
<protein>
    <submittedName>
        <fullName evidence="1">Uncharacterized protein</fullName>
    </submittedName>
</protein>
<accession>A0A8X7WNE0</accession>
<dbReference type="Proteomes" id="UP000886595">
    <property type="component" value="Unassembled WGS sequence"/>
</dbReference>
<name>A0A8X7WNE0_BRACI</name>